<sequence length="100" mass="11443">MQATGEAKEAAKTEFLKAMKDYYDFLNDPENTSLFNGMESVGSARPRAKFDYFMYKSERKDEETQEVIEKGFTPFDLANFYGQLVGSVSTLTQIKNTQKK</sequence>
<evidence type="ECO:0000313" key="1">
    <source>
        <dbReference type="EMBL" id="VEU76089.1"/>
    </source>
</evidence>
<proteinExistence type="predicted"/>
<evidence type="ECO:0000313" key="2">
    <source>
        <dbReference type="Proteomes" id="UP000289497"/>
    </source>
</evidence>
<reference evidence="1 2" key="1">
    <citation type="submission" date="2019-01" db="EMBL/GenBank/DDBJ databases">
        <authorList>
            <consortium name="Pathogen Informatics"/>
        </authorList>
    </citation>
    <scope>NUCLEOTIDE SEQUENCE [LARGE SCALE GENOMIC DNA]</scope>
    <source>
        <strain evidence="1 2">NCTC10179</strain>
    </source>
</reference>
<protein>
    <submittedName>
        <fullName evidence="1">Uncharacterized protein</fullName>
    </submittedName>
</protein>
<keyword evidence="2" id="KW-1185">Reference proteome</keyword>
<dbReference type="KEGG" id="mcou:NCTC10179_00254"/>
<dbReference type="EMBL" id="LR215039">
    <property type="protein sequence ID" value="VEU76089.1"/>
    <property type="molecule type" value="Genomic_DNA"/>
</dbReference>
<name>A0A449B683_9BACT</name>
<gene>
    <name evidence="1" type="ORF">NCTC10179_00254</name>
</gene>
<accession>A0A449B683</accession>
<dbReference type="AlphaFoldDB" id="A0A449B683"/>
<dbReference type="RefSeq" id="WP_036433960.1">
    <property type="nucleotide sequence ID" value="NZ_LR215039.1"/>
</dbReference>
<organism evidence="1 2">
    <name type="scientific">Mycoplasmopsis columboralis</name>
    <dbReference type="NCBI Taxonomy" id="171282"/>
    <lineage>
        <taxon>Bacteria</taxon>
        <taxon>Bacillati</taxon>
        <taxon>Mycoplasmatota</taxon>
        <taxon>Mycoplasmoidales</taxon>
        <taxon>Metamycoplasmataceae</taxon>
        <taxon>Mycoplasmopsis</taxon>
    </lineage>
</organism>
<dbReference type="Proteomes" id="UP000289497">
    <property type="component" value="Chromosome"/>
</dbReference>